<feature type="transmembrane region" description="Helical" evidence="9">
    <location>
        <begin position="53"/>
        <end position="74"/>
    </location>
</feature>
<keyword evidence="4 9" id="KW-0812">Transmembrane</keyword>
<evidence type="ECO:0000256" key="9">
    <source>
        <dbReference type="SAM" id="Phobius"/>
    </source>
</evidence>
<dbReference type="PROSITE" id="PS00211">
    <property type="entry name" value="ABC_TRANSPORTER_1"/>
    <property type="match status" value="1"/>
</dbReference>
<keyword evidence="5" id="KW-0547">Nucleotide-binding</keyword>
<name>A0A9W5YDD9_9FIRM</name>
<dbReference type="PROSITE" id="PS50929">
    <property type="entry name" value="ABC_TM1F"/>
    <property type="match status" value="1"/>
</dbReference>
<dbReference type="InterPro" id="IPR039421">
    <property type="entry name" value="Type_1_exporter"/>
</dbReference>
<dbReference type="Pfam" id="PF00664">
    <property type="entry name" value="ABC_membrane"/>
    <property type="match status" value="1"/>
</dbReference>
<evidence type="ECO:0000256" key="5">
    <source>
        <dbReference type="ARBA" id="ARBA00022741"/>
    </source>
</evidence>
<feature type="transmembrane region" description="Helical" evidence="9">
    <location>
        <begin position="134"/>
        <end position="152"/>
    </location>
</feature>
<evidence type="ECO:0000259" key="11">
    <source>
        <dbReference type="PROSITE" id="PS50929"/>
    </source>
</evidence>
<feature type="transmembrane region" description="Helical" evidence="9">
    <location>
        <begin position="276"/>
        <end position="297"/>
    </location>
</feature>
<dbReference type="SMART" id="SM00382">
    <property type="entry name" value="AAA"/>
    <property type="match status" value="1"/>
</dbReference>
<dbReference type="GO" id="GO:0016887">
    <property type="term" value="F:ATP hydrolysis activity"/>
    <property type="evidence" value="ECO:0007669"/>
    <property type="project" value="InterPro"/>
</dbReference>
<dbReference type="PROSITE" id="PS50893">
    <property type="entry name" value="ABC_TRANSPORTER_2"/>
    <property type="match status" value="1"/>
</dbReference>
<keyword evidence="7 9" id="KW-1133">Transmembrane helix</keyword>
<evidence type="ECO:0000259" key="10">
    <source>
        <dbReference type="PROSITE" id="PS50893"/>
    </source>
</evidence>
<dbReference type="Pfam" id="PF00005">
    <property type="entry name" value="ABC_tran"/>
    <property type="match status" value="1"/>
</dbReference>
<keyword evidence="8 9" id="KW-0472">Membrane</keyword>
<evidence type="ECO:0000256" key="6">
    <source>
        <dbReference type="ARBA" id="ARBA00022840"/>
    </source>
</evidence>
<dbReference type="CDD" id="cd18548">
    <property type="entry name" value="ABC_6TM_Tm287_like"/>
    <property type="match status" value="1"/>
</dbReference>
<dbReference type="SUPFAM" id="SSF52540">
    <property type="entry name" value="P-loop containing nucleoside triphosphate hydrolases"/>
    <property type="match status" value="1"/>
</dbReference>
<dbReference type="AlphaFoldDB" id="A0A9W5YDD9"/>
<sequence>MTKTLIKYVKNYKKSTFLSILFAAMEVVTDITIPLLMAAIIDKGIEARNISQIYLYGGIMIIAVLVGLFSGAAAGKFAANASSGFARNLRDAMFVNIQDFSFSNIDKFSTAGLVTRMTTDVTNVQNSYQMVIRLCVRAPLMLICALIMSVIIAPQVSIIFLIVIVFLSIALFTIIKSVMPIFTKVFKGYDKLNASVQENVTGIRVVKGFVREKFENEKFINAVDNLYKKFVKAEGRIVLNNPIMMLAIYSCILAVSWMGAHLIVGGSLTTGELTSLFTYIMSILMNLMMISMLFVMITISMSSAKRITEVLDEETDIKNPENPIMAVKDGSVEFKHVNFTYKKDSIKNVLDDINFSVSSGETIGIIGSTGSSKTSLVSLISRLYDVNSGTVSVGGLDVRKYDLKVLRDEVAVVLQKNELFSGTILENLRWGNKDATYEECVQACKMACADDFVQAFPDKYETYIEQGGSNVSGGQKQRLCIARALLKRPKILILDDSTSAVDTATDARIRKAFLEEIPYTTKFIIAQRISSVKDADRIIIVDDGKINDIGVHEDLIKTNKIYSTIYENQRDSSGDFDQKGAM</sequence>
<dbReference type="InterPro" id="IPR003439">
    <property type="entry name" value="ABC_transporter-like_ATP-bd"/>
</dbReference>
<comment type="subcellular location">
    <subcellularLocation>
        <location evidence="1">Cell membrane</location>
        <topology evidence="1">Multi-pass membrane protein</topology>
    </subcellularLocation>
</comment>
<dbReference type="InterPro" id="IPR017871">
    <property type="entry name" value="ABC_transporter-like_CS"/>
</dbReference>
<feature type="transmembrane region" description="Helical" evidence="9">
    <location>
        <begin position="20"/>
        <end position="41"/>
    </location>
</feature>
<keyword evidence="13" id="KW-1185">Reference proteome</keyword>
<dbReference type="Gene3D" id="3.40.50.300">
    <property type="entry name" value="P-loop containing nucleotide triphosphate hydrolases"/>
    <property type="match status" value="1"/>
</dbReference>
<dbReference type="GO" id="GO:0015421">
    <property type="term" value="F:ABC-type oligopeptide transporter activity"/>
    <property type="evidence" value="ECO:0007669"/>
    <property type="project" value="TreeGrafter"/>
</dbReference>
<dbReference type="InterPro" id="IPR011527">
    <property type="entry name" value="ABC1_TM_dom"/>
</dbReference>
<protein>
    <submittedName>
        <fullName evidence="12">ABC transporter</fullName>
    </submittedName>
</protein>
<evidence type="ECO:0000256" key="4">
    <source>
        <dbReference type="ARBA" id="ARBA00022692"/>
    </source>
</evidence>
<accession>A0A9W5YDD9</accession>
<dbReference type="SUPFAM" id="SSF90123">
    <property type="entry name" value="ABC transporter transmembrane region"/>
    <property type="match status" value="1"/>
</dbReference>
<feature type="domain" description="ABC transmembrane type-1" evidence="11">
    <location>
        <begin position="17"/>
        <end position="298"/>
    </location>
</feature>
<evidence type="ECO:0000256" key="3">
    <source>
        <dbReference type="ARBA" id="ARBA00022475"/>
    </source>
</evidence>
<evidence type="ECO:0000313" key="12">
    <source>
        <dbReference type="EMBL" id="GKX30500.1"/>
    </source>
</evidence>
<keyword evidence="2" id="KW-0813">Transport</keyword>
<dbReference type="RefSeq" id="WP_281816739.1">
    <property type="nucleotide sequence ID" value="NZ_BRLB01000010.1"/>
</dbReference>
<evidence type="ECO:0000313" key="13">
    <source>
        <dbReference type="Proteomes" id="UP001144256"/>
    </source>
</evidence>
<evidence type="ECO:0000256" key="2">
    <source>
        <dbReference type="ARBA" id="ARBA00022448"/>
    </source>
</evidence>
<feature type="transmembrane region" description="Helical" evidence="9">
    <location>
        <begin position="246"/>
        <end position="264"/>
    </location>
</feature>
<keyword evidence="3" id="KW-1003">Cell membrane</keyword>
<dbReference type="InterPro" id="IPR027417">
    <property type="entry name" value="P-loop_NTPase"/>
</dbReference>
<dbReference type="FunFam" id="3.40.50.300:FF:000221">
    <property type="entry name" value="Multidrug ABC transporter ATP-binding protein"/>
    <property type="match status" value="1"/>
</dbReference>
<gene>
    <name evidence="12" type="ORF">SH1V18_29800</name>
</gene>
<comment type="caution">
    <text evidence="12">The sequence shown here is derived from an EMBL/GenBank/DDBJ whole genome shotgun (WGS) entry which is preliminary data.</text>
</comment>
<dbReference type="InterPro" id="IPR036640">
    <property type="entry name" value="ABC1_TM_sf"/>
</dbReference>
<dbReference type="PANTHER" id="PTHR43394">
    <property type="entry name" value="ATP-DEPENDENT PERMEASE MDL1, MITOCHONDRIAL"/>
    <property type="match status" value="1"/>
</dbReference>
<reference evidence="12" key="1">
    <citation type="submission" date="2022-06" db="EMBL/GenBank/DDBJ databases">
        <title>Vallitalea longa sp. nov., an anaerobic bacterium isolated from marine sediment.</title>
        <authorList>
            <person name="Hirano S."/>
            <person name="Terahara T."/>
            <person name="Mori K."/>
            <person name="Hamada M."/>
            <person name="Matsumoto R."/>
            <person name="Kobayashi T."/>
        </authorList>
    </citation>
    <scope>NUCLEOTIDE SEQUENCE</scope>
    <source>
        <strain evidence="12">SH18-1</strain>
    </source>
</reference>
<dbReference type="EMBL" id="BRLB01000010">
    <property type="protein sequence ID" value="GKX30500.1"/>
    <property type="molecule type" value="Genomic_DNA"/>
</dbReference>
<organism evidence="12 13">
    <name type="scientific">Vallitalea longa</name>
    <dbReference type="NCBI Taxonomy" id="2936439"/>
    <lineage>
        <taxon>Bacteria</taxon>
        <taxon>Bacillati</taxon>
        <taxon>Bacillota</taxon>
        <taxon>Clostridia</taxon>
        <taxon>Lachnospirales</taxon>
        <taxon>Vallitaleaceae</taxon>
        <taxon>Vallitalea</taxon>
    </lineage>
</organism>
<keyword evidence="6" id="KW-0067">ATP-binding</keyword>
<dbReference type="InterPro" id="IPR003593">
    <property type="entry name" value="AAA+_ATPase"/>
</dbReference>
<evidence type="ECO:0000256" key="8">
    <source>
        <dbReference type="ARBA" id="ARBA00023136"/>
    </source>
</evidence>
<evidence type="ECO:0000256" key="1">
    <source>
        <dbReference type="ARBA" id="ARBA00004651"/>
    </source>
</evidence>
<proteinExistence type="predicted"/>
<feature type="transmembrane region" description="Helical" evidence="9">
    <location>
        <begin position="158"/>
        <end position="182"/>
    </location>
</feature>
<dbReference type="PANTHER" id="PTHR43394:SF1">
    <property type="entry name" value="ATP-BINDING CASSETTE SUB-FAMILY B MEMBER 10, MITOCHONDRIAL"/>
    <property type="match status" value="1"/>
</dbReference>
<dbReference type="Proteomes" id="UP001144256">
    <property type="component" value="Unassembled WGS sequence"/>
</dbReference>
<feature type="domain" description="ABC transporter" evidence="10">
    <location>
        <begin position="332"/>
        <end position="568"/>
    </location>
</feature>
<dbReference type="Gene3D" id="1.20.1560.10">
    <property type="entry name" value="ABC transporter type 1, transmembrane domain"/>
    <property type="match status" value="1"/>
</dbReference>
<evidence type="ECO:0000256" key="7">
    <source>
        <dbReference type="ARBA" id="ARBA00022989"/>
    </source>
</evidence>
<dbReference type="GO" id="GO:0005886">
    <property type="term" value="C:plasma membrane"/>
    <property type="evidence" value="ECO:0007669"/>
    <property type="project" value="UniProtKB-SubCell"/>
</dbReference>
<dbReference type="GO" id="GO:0005524">
    <property type="term" value="F:ATP binding"/>
    <property type="evidence" value="ECO:0007669"/>
    <property type="project" value="UniProtKB-KW"/>
</dbReference>